<proteinExistence type="predicted"/>
<dbReference type="GO" id="GO:0031012">
    <property type="term" value="C:extracellular matrix"/>
    <property type="evidence" value="ECO:0007669"/>
    <property type="project" value="TreeGrafter"/>
</dbReference>
<dbReference type="PANTHER" id="PTHR12236">
    <property type="entry name" value="STRUCTURAL CONTITUENT OF CUTICLE"/>
    <property type="match status" value="1"/>
</dbReference>
<dbReference type="EMBL" id="GITU01002217">
    <property type="protein sequence ID" value="MBC1170920.1"/>
    <property type="molecule type" value="Transcribed_RNA"/>
</dbReference>
<dbReference type="PROSITE" id="PS00233">
    <property type="entry name" value="CHIT_BIND_RR_1"/>
    <property type="match status" value="1"/>
</dbReference>
<reference evidence="4" key="1">
    <citation type="journal article" date="2020" name="BMC">
        <title>Leishmania infection induces a limited differential gene expression in the sand fly midgut.</title>
        <authorList>
            <person name="Coutinho-Abreu I.V."/>
            <person name="Serafim T.D."/>
            <person name="Meneses C."/>
            <person name="Kamhawi S."/>
            <person name="Oliveira F."/>
            <person name="Valenzuela J.G."/>
        </authorList>
    </citation>
    <scope>NUCLEOTIDE SEQUENCE</scope>
    <source>
        <strain evidence="4">Jacobina</strain>
        <tissue evidence="4">Midgut</tissue>
    </source>
</reference>
<sequence>MSFIDKKIVPIMWKLLVITTLLMDVTRHRVSALHMSYAPQYEHPGYAFSYGVKDVHTGDVKSQWEHRDGGVIKGHYSVVEPDGSIRIVDYTADAANGFNAVVKTQGPNVHPHDDPSGNSRSEYDHPISTYLEDDESSQSKINHYSKDQEHIILSSDLKGRDYEKNPVDLAKTIKTIPQLIELRPDGPTQNTRAYESSGDYRPIYINHGEYEHKTPPDLSRYRQYFEDWQPAYHEEPEEKYPFPPGGERPRLNQIYSPAYKPRAHVSKPIVYGPKKDPRPIRSSYSTSGFKHYSSKYRAPRIEYSSYFRTVEKPSRQEGPVLFPEDTYEQREASSRMIQTMLSKDKMKIVPIYARYNSDYYAA</sequence>
<dbReference type="InterPro" id="IPR051217">
    <property type="entry name" value="Insect_Cuticle_Struc_Prot"/>
</dbReference>
<evidence type="ECO:0000256" key="1">
    <source>
        <dbReference type="ARBA" id="ARBA00022460"/>
    </source>
</evidence>
<dbReference type="PROSITE" id="PS51155">
    <property type="entry name" value="CHIT_BIND_RR_2"/>
    <property type="match status" value="1"/>
</dbReference>
<dbReference type="InterPro" id="IPR000618">
    <property type="entry name" value="Insect_cuticle"/>
</dbReference>
<evidence type="ECO:0000256" key="2">
    <source>
        <dbReference type="PROSITE-ProRule" id="PRU00497"/>
    </source>
</evidence>
<dbReference type="GO" id="GO:0005615">
    <property type="term" value="C:extracellular space"/>
    <property type="evidence" value="ECO:0007669"/>
    <property type="project" value="TreeGrafter"/>
</dbReference>
<dbReference type="AlphaFoldDB" id="A0A7G3ADH0"/>
<dbReference type="PANTHER" id="PTHR12236:SF81">
    <property type="entry name" value="CUTICLE PROTEIN 19-LIKE PROTEIN"/>
    <property type="match status" value="1"/>
</dbReference>
<evidence type="ECO:0000313" key="4">
    <source>
        <dbReference type="EMBL" id="MBC1170920.1"/>
    </source>
</evidence>
<keyword evidence="1 2" id="KW-0193">Cuticle</keyword>
<protein>
    <submittedName>
        <fullName evidence="4">Putative cuticular protein 76bc isoform d</fullName>
    </submittedName>
</protein>
<name>A0A7G3ADH0_LUTLO</name>
<feature type="compositionally biased region" description="Basic and acidic residues" evidence="3">
    <location>
        <begin position="110"/>
        <end position="125"/>
    </location>
</feature>
<dbReference type="Pfam" id="PF00379">
    <property type="entry name" value="Chitin_bind_4"/>
    <property type="match status" value="1"/>
</dbReference>
<accession>A0A7G3ADH0</accession>
<dbReference type="InterPro" id="IPR031311">
    <property type="entry name" value="CHIT_BIND_RR_consensus"/>
</dbReference>
<evidence type="ECO:0000256" key="3">
    <source>
        <dbReference type="SAM" id="MobiDB-lite"/>
    </source>
</evidence>
<dbReference type="PRINTS" id="PR00947">
    <property type="entry name" value="CUTICLE"/>
</dbReference>
<dbReference type="GO" id="GO:0042302">
    <property type="term" value="F:structural constituent of cuticle"/>
    <property type="evidence" value="ECO:0007669"/>
    <property type="project" value="UniProtKB-UniRule"/>
</dbReference>
<feature type="region of interest" description="Disordered" evidence="3">
    <location>
        <begin position="103"/>
        <end position="125"/>
    </location>
</feature>
<dbReference type="VEuPathDB" id="VectorBase:LLONM1_007244"/>
<organism evidence="4">
    <name type="scientific">Lutzomyia longipalpis</name>
    <name type="common">Sand fly</name>
    <dbReference type="NCBI Taxonomy" id="7200"/>
    <lineage>
        <taxon>Eukaryota</taxon>
        <taxon>Metazoa</taxon>
        <taxon>Ecdysozoa</taxon>
        <taxon>Arthropoda</taxon>
        <taxon>Hexapoda</taxon>
        <taxon>Insecta</taxon>
        <taxon>Pterygota</taxon>
        <taxon>Neoptera</taxon>
        <taxon>Endopterygota</taxon>
        <taxon>Diptera</taxon>
        <taxon>Nematocera</taxon>
        <taxon>Psychodoidea</taxon>
        <taxon>Psychodidae</taxon>
        <taxon>Lutzomyia</taxon>
        <taxon>Lutzomyia</taxon>
    </lineage>
</organism>